<dbReference type="RefSeq" id="WP_266150896.1">
    <property type="nucleotide sequence ID" value="NZ_CP064028.1"/>
</dbReference>
<evidence type="ECO:0000313" key="8">
    <source>
        <dbReference type="Proteomes" id="UP001595961"/>
    </source>
</evidence>
<keyword evidence="4 5" id="KW-0472">Membrane</keyword>
<reference evidence="8" key="1">
    <citation type="journal article" date="2019" name="Int. J. Syst. Evol. Microbiol.">
        <title>The Global Catalogue of Microorganisms (GCM) 10K type strain sequencing project: providing services to taxonomists for standard genome sequencing and annotation.</title>
        <authorList>
            <consortium name="The Broad Institute Genomics Platform"/>
            <consortium name="The Broad Institute Genome Sequencing Center for Infectious Disease"/>
            <person name="Wu L."/>
            <person name="Ma J."/>
        </authorList>
    </citation>
    <scope>NUCLEOTIDE SEQUENCE [LARGE SCALE GENOMIC DNA]</scope>
    <source>
        <strain evidence="8">CCM 4481</strain>
    </source>
</reference>
<comment type="subcellular location">
    <subcellularLocation>
        <location evidence="1">Membrane</location>
        <topology evidence="1">Multi-pass membrane protein</topology>
    </subcellularLocation>
</comment>
<comment type="caution">
    <text evidence="7">The sequence shown here is derived from an EMBL/GenBank/DDBJ whole genome shotgun (WGS) entry which is preliminary data.</text>
</comment>
<feature type="transmembrane region" description="Helical" evidence="5">
    <location>
        <begin position="86"/>
        <end position="106"/>
    </location>
</feature>
<dbReference type="InterPro" id="IPR049453">
    <property type="entry name" value="Memb_transporter_dom"/>
</dbReference>
<keyword evidence="2 5" id="KW-0812">Transmembrane</keyword>
<name>A0ABV9C006_9GAMM</name>
<keyword evidence="8" id="KW-1185">Reference proteome</keyword>
<dbReference type="Proteomes" id="UP001595961">
    <property type="component" value="Unassembled WGS sequence"/>
</dbReference>
<protein>
    <submittedName>
        <fullName evidence="7">FUSC family protein</fullName>
    </submittedName>
</protein>
<evidence type="ECO:0000256" key="1">
    <source>
        <dbReference type="ARBA" id="ARBA00004141"/>
    </source>
</evidence>
<sequence>MRFASQVVQAIPFRTAMFVARCAGAAATAYELAVSLGLTEASWAAVSAVIVSQEELRETQSSLVGRVIGTLVGIVVTILVRQVTMIFTVSVGLQMGLAIAVCALIAQRFPLLRVAMWTCPILLLPSDPVVPITAIAVLRGGEVVLGTGVGWSFHWVEAYFLSEAAQNDRPLR</sequence>
<gene>
    <name evidence="7" type="ORF">ACFO5W_06460</name>
</gene>
<accession>A0ABV9C006</accession>
<evidence type="ECO:0000259" key="6">
    <source>
        <dbReference type="Pfam" id="PF13515"/>
    </source>
</evidence>
<evidence type="ECO:0000313" key="7">
    <source>
        <dbReference type="EMBL" id="MFC4526277.1"/>
    </source>
</evidence>
<evidence type="ECO:0000256" key="5">
    <source>
        <dbReference type="SAM" id="Phobius"/>
    </source>
</evidence>
<feature type="domain" description="Integral membrane bound transporter" evidence="6">
    <location>
        <begin position="30"/>
        <end position="152"/>
    </location>
</feature>
<evidence type="ECO:0000256" key="3">
    <source>
        <dbReference type="ARBA" id="ARBA00022989"/>
    </source>
</evidence>
<keyword evidence="3 5" id="KW-1133">Transmembrane helix</keyword>
<dbReference type="EMBL" id="JBHSGA010000011">
    <property type="protein sequence ID" value="MFC4526277.1"/>
    <property type="molecule type" value="Genomic_DNA"/>
</dbReference>
<feature type="transmembrane region" description="Helical" evidence="5">
    <location>
        <begin position="63"/>
        <end position="80"/>
    </location>
</feature>
<proteinExistence type="predicted"/>
<evidence type="ECO:0000256" key="2">
    <source>
        <dbReference type="ARBA" id="ARBA00022692"/>
    </source>
</evidence>
<dbReference type="Pfam" id="PF13515">
    <property type="entry name" value="FUSC_2"/>
    <property type="match status" value="1"/>
</dbReference>
<organism evidence="7 8">
    <name type="scientific">Dyella halodurans</name>
    <dbReference type="NCBI Taxonomy" id="1920171"/>
    <lineage>
        <taxon>Bacteria</taxon>
        <taxon>Pseudomonadati</taxon>
        <taxon>Pseudomonadota</taxon>
        <taxon>Gammaproteobacteria</taxon>
        <taxon>Lysobacterales</taxon>
        <taxon>Rhodanobacteraceae</taxon>
        <taxon>Dyella</taxon>
    </lineage>
</organism>
<evidence type="ECO:0000256" key="4">
    <source>
        <dbReference type="ARBA" id="ARBA00023136"/>
    </source>
</evidence>